<dbReference type="CDD" id="cd06225">
    <property type="entry name" value="HAMP"/>
    <property type="match status" value="1"/>
</dbReference>
<dbReference type="Pfam" id="PF02743">
    <property type="entry name" value="dCache_1"/>
    <property type="match status" value="1"/>
</dbReference>
<evidence type="ECO:0000256" key="5">
    <source>
        <dbReference type="ARBA" id="ARBA00022989"/>
    </source>
</evidence>
<dbReference type="SMART" id="SM00283">
    <property type="entry name" value="MA"/>
    <property type="match status" value="1"/>
</dbReference>
<comment type="caution">
    <text evidence="13">The sequence shown here is derived from an EMBL/GenBank/DDBJ whole genome shotgun (WGS) entry which is preliminary data.</text>
</comment>
<evidence type="ECO:0000256" key="8">
    <source>
        <dbReference type="ARBA" id="ARBA00029447"/>
    </source>
</evidence>
<evidence type="ECO:0000259" key="12">
    <source>
        <dbReference type="PROSITE" id="PS50885"/>
    </source>
</evidence>
<dbReference type="SUPFAM" id="SSF103190">
    <property type="entry name" value="Sensory domain-like"/>
    <property type="match status" value="1"/>
</dbReference>
<evidence type="ECO:0000256" key="7">
    <source>
        <dbReference type="ARBA" id="ARBA00023224"/>
    </source>
</evidence>
<keyword evidence="5 10" id="KW-1133">Transmembrane helix</keyword>
<keyword evidence="3" id="KW-0145">Chemotaxis</keyword>
<dbReference type="Pfam" id="PF00672">
    <property type="entry name" value="HAMP"/>
    <property type="match status" value="1"/>
</dbReference>
<evidence type="ECO:0000256" key="9">
    <source>
        <dbReference type="PROSITE-ProRule" id="PRU00284"/>
    </source>
</evidence>
<keyword evidence="6 10" id="KW-0472">Membrane</keyword>
<dbReference type="Pfam" id="PF00015">
    <property type="entry name" value="MCPsignal"/>
    <property type="match status" value="1"/>
</dbReference>
<proteinExistence type="inferred from homology"/>
<name>C9LXI3_SELS3</name>
<dbReference type="STRING" id="546271.Selsp_0495"/>
<accession>C9LXI3</accession>
<keyword evidence="4 10" id="KW-0812">Transmembrane</keyword>
<evidence type="ECO:0000256" key="6">
    <source>
        <dbReference type="ARBA" id="ARBA00023136"/>
    </source>
</evidence>
<evidence type="ECO:0000313" key="14">
    <source>
        <dbReference type="Proteomes" id="UP000003505"/>
    </source>
</evidence>
<reference evidence="13 14" key="1">
    <citation type="submission" date="2009-09" db="EMBL/GenBank/DDBJ databases">
        <authorList>
            <person name="Weinstock G."/>
            <person name="Sodergren E."/>
            <person name="Clifton S."/>
            <person name="Fulton L."/>
            <person name="Fulton B."/>
            <person name="Courtney L."/>
            <person name="Fronick C."/>
            <person name="Harrison M."/>
            <person name="Strong C."/>
            <person name="Farmer C."/>
            <person name="Delahaunty K."/>
            <person name="Markovic C."/>
            <person name="Hall O."/>
            <person name="Minx P."/>
            <person name="Tomlinson C."/>
            <person name="Mitreva M."/>
            <person name="Nelson J."/>
            <person name="Hou S."/>
            <person name="Wollam A."/>
            <person name="Pepin K.H."/>
            <person name="Johnson M."/>
            <person name="Bhonagiri V."/>
            <person name="Nash W.E."/>
            <person name="Warren W."/>
            <person name="Chinwalla A."/>
            <person name="Mardis E.R."/>
            <person name="Wilson R.K."/>
        </authorList>
    </citation>
    <scope>NUCLEOTIDE SEQUENCE [LARGE SCALE GENOMIC DNA]</scope>
    <source>
        <strain evidence="14">ATCC 35185 / DSM 20758 / VPI D19B-28</strain>
    </source>
</reference>
<dbReference type="CDD" id="cd12912">
    <property type="entry name" value="PDC2_MCP_like"/>
    <property type="match status" value="1"/>
</dbReference>
<protein>
    <submittedName>
        <fullName evidence="13">Methyl-accepting chemotaxis protein signaling domain protein</fullName>
    </submittedName>
</protein>
<evidence type="ECO:0000256" key="2">
    <source>
        <dbReference type="ARBA" id="ARBA00022475"/>
    </source>
</evidence>
<dbReference type="InterPro" id="IPR029151">
    <property type="entry name" value="Sensor-like_sf"/>
</dbReference>
<keyword evidence="2" id="KW-1003">Cell membrane</keyword>
<dbReference type="Proteomes" id="UP000003505">
    <property type="component" value="Unassembled WGS sequence"/>
</dbReference>
<evidence type="ECO:0000256" key="10">
    <source>
        <dbReference type="SAM" id="Phobius"/>
    </source>
</evidence>
<dbReference type="GO" id="GO:0005886">
    <property type="term" value="C:plasma membrane"/>
    <property type="evidence" value="ECO:0007669"/>
    <property type="project" value="UniProtKB-SubCell"/>
</dbReference>
<dbReference type="PANTHER" id="PTHR32089">
    <property type="entry name" value="METHYL-ACCEPTING CHEMOTAXIS PROTEIN MCPB"/>
    <property type="match status" value="1"/>
</dbReference>
<dbReference type="PROSITE" id="PS50885">
    <property type="entry name" value="HAMP"/>
    <property type="match status" value="1"/>
</dbReference>
<gene>
    <name evidence="13" type="ORF">SELSPUOL_02191</name>
</gene>
<organism evidence="13 14">
    <name type="scientific">Selenomonas sputigena (strain ATCC 35185 / DSM 20758 / CCUG 44933 / VPI D19B-28)</name>
    <dbReference type="NCBI Taxonomy" id="546271"/>
    <lineage>
        <taxon>Bacteria</taxon>
        <taxon>Bacillati</taxon>
        <taxon>Bacillota</taxon>
        <taxon>Negativicutes</taxon>
        <taxon>Selenomonadales</taxon>
        <taxon>Selenomonadaceae</taxon>
        <taxon>Selenomonas</taxon>
    </lineage>
</organism>
<dbReference type="Gene3D" id="1.10.287.950">
    <property type="entry name" value="Methyl-accepting chemotaxis protein"/>
    <property type="match status" value="1"/>
</dbReference>
<sequence length="665" mass="71282">MEEHREEHEMKLKPKMLLSIGIPLIVIFILMGTIIYLMASSGLKSAVEVGMEQRAGRYAAELDGSVQEKRAMVETIAQDWSVGLPQGDDLQQAVRDISARPGVFDFYVGFPDGSSVVKDQVSEGFDPRTRPWYKNAVNSKDVELSEVYQSDPDKTQVMTLSKAIYNKNGELVAVIGMDASVDSMTEILKDVKVGEHGSLFVLGPDSEFIYHKKFTLDDPRLNEMDGGKYKDLAARFTSKDPQMFDAEFNGVHKFYESMPIGTTGWHIIIEVPQAEAFASATQMLYAILVISLVALALLGGITYYFLSGMISPIEILSETMSFIAKGDLTHKLPASDRVDEIGVLQTSSNQMVTTLRKMVEDTSKASEQVLASSEELTASSTQTANASQSAAEAVVDIAERAAEQSDIAEMANEVAHNMGAQTADIAKVVDASTKVADETEAATREGREALGKAVAGVESLATGAAKVGAAVQNLYDGSKNIAEMNELITSISGQTKLLALNAAIEAARAGEQGKGFAVVADEVRKLAEQSEEAAQQINAVIGKNSAQIESAFALTKSQEDEVKGNVGQVRAADEKFASIAGSVEALTEQVEKLTKITGALEKDCKSTVDTVQKVSDLSHAVQQKATDVSAVSEEQAASAEEIAAASHTLADLAQQLQAGVSKFRL</sequence>
<feature type="domain" description="HAMP" evidence="12">
    <location>
        <begin position="307"/>
        <end position="360"/>
    </location>
</feature>
<keyword evidence="7 9" id="KW-0807">Transducer</keyword>
<evidence type="ECO:0000313" key="13">
    <source>
        <dbReference type="EMBL" id="EEX76366.1"/>
    </source>
</evidence>
<dbReference type="CDD" id="cd18773">
    <property type="entry name" value="PDC1_HK_sensor"/>
    <property type="match status" value="1"/>
</dbReference>
<evidence type="ECO:0000259" key="11">
    <source>
        <dbReference type="PROSITE" id="PS50111"/>
    </source>
</evidence>
<feature type="domain" description="Methyl-accepting transducer" evidence="11">
    <location>
        <begin position="379"/>
        <end position="650"/>
    </location>
</feature>
<dbReference type="InterPro" id="IPR033479">
    <property type="entry name" value="dCache_1"/>
</dbReference>
<evidence type="ECO:0000256" key="3">
    <source>
        <dbReference type="ARBA" id="ARBA00022500"/>
    </source>
</evidence>
<dbReference type="Gene3D" id="3.30.450.20">
    <property type="entry name" value="PAS domain"/>
    <property type="match status" value="2"/>
</dbReference>
<dbReference type="InterPro" id="IPR004089">
    <property type="entry name" value="MCPsignal_dom"/>
</dbReference>
<evidence type="ECO:0000256" key="4">
    <source>
        <dbReference type="ARBA" id="ARBA00022692"/>
    </source>
</evidence>
<dbReference type="GO" id="GO:0007165">
    <property type="term" value="P:signal transduction"/>
    <property type="evidence" value="ECO:0007669"/>
    <property type="project" value="UniProtKB-KW"/>
</dbReference>
<feature type="transmembrane region" description="Helical" evidence="10">
    <location>
        <begin position="283"/>
        <end position="306"/>
    </location>
</feature>
<comment type="subcellular location">
    <subcellularLocation>
        <location evidence="1">Cell membrane</location>
        <topology evidence="1">Multi-pass membrane protein</topology>
    </subcellularLocation>
</comment>
<evidence type="ECO:0000256" key="1">
    <source>
        <dbReference type="ARBA" id="ARBA00004651"/>
    </source>
</evidence>
<dbReference type="PANTHER" id="PTHR32089:SF112">
    <property type="entry name" value="LYSOZYME-LIKE PROTEIN-RELATED"/>
    <property type="match status" value="1"/>
</dbReference>
<dbReference type="EMBL" id="ACKP02000049">
    <property type="protein sequence ID" value="EEX76366.1"/>
    <property type="molecule type" value="Genomic_DNA"/>
</dbReference>
<dbReference type="eggNOG" id="COG0840">
    <property type="taxonomic scope" value="Bacteria"/>
</dbReference>
<feature type="transmembrane region" description="Helical" evidence="10">
    <location>
        <begin position="16"/>
        <end position="39"/>
    </location>
</feature>
<dbReference type="AlphaFoldDB" id="C9LXI3"/>
<comment type="similarity">
    <text evidence="8">Belongs to the methyl-accepting chemotaxis (MCP) protein family.</text>
</comment>
<dbReference type="InterPro" id="IPR003660">
    <property type="entry name" value="HAMP_dom"/>
</dbReference>
<dbReference type="GO" id="GO:0006935">
    <property type="term" value="P:chemotaxis"/>
    <property type="evidence" value="ECO:0007669"/>
    <property type="project" value="UniProtKB-KW"/>
</dbReference>
<dbReference type="SUPFAM" id="SSF58104">
    <property type="entry name" value="Methyl-accepting chemotaxis protein (MCP) signaling domain"/>
    <property type="match status" value="1"/>
</dbReference>
<dbReference type="SMART" id="SM00304">
    <property type="entry name" value="HAMP"/>
    <property type="match status" value="2"/>
</dbReference>
<dbReference type="PROSITE" id="PS50111">
    <property type="entry name" value="CHEMOTAXIS_TRANSDUC_2"/>
    <property type="match status" value="1"/>
</dbReference>